<feature type="transmembrane region" description="Helical" evidence="2">
    <location>
        <begin position="579"/>
        <end position="601"/>
    </location>
</feature>
<evidence type="ECO:0000256" key="2">
    <source>
        <dbReference type="SAM" id="Phobius"/>
    </source>
</evidence>
<dbReference type="OrthoDB" id="264546at2759"/>
<dbReference type="VEuPathDB" id="TriTrypDB:LdCL_350043200"/>
<reference evidence="3 4" key="1">
    <citation type="journal article" date="2018" name="Sci. Rep.">
        <title>A complete Leishmania donovani reference genome identifies novel genetic variations associated with virulence.</title>
        <authorList>
            <person name="Lypaczewski P."/>
            <person name="Hoshizaki J."/>
            <person name="Zhang W.-W."/>
            <person name="McCall L.-I."/>
            <person name="Torcivia-Rodriguez J."/>
            <person name="Simonyan V."/>
            <person name="Kaur A."/>
            <person name="Dewar K."/>
            <person name="Matlashewski G."/>
        </authorList>
    </citation>
    <scope>NUCLEOTIDE SEQUENCE [LARGE SCALE GENOMIC DNA]</scope>
    <source>
        <strain evidence="3 4">LdCL</strain>
    </source>
</reference>
<feature type="region of interest" description="Disordered" evidence="1">
    <location>
        <begin position="629"/>
        <end position="651"/>
    </location>
</feature>
<protein>
    <submittedName>
        <fullName evidence="3">Enriched in surface-labeled proteome protein 9, putative</fullName>
    </submittedName>
</protein>
<gene>
    <name evidence="3" type="ORF">LdCL_350043200</name>
</gene>
<keyword evidence="2" id="KW-0472">Membrane</keyword>
<feature type="compositionally biased region" description="Basic and acidic residues" evidence="1">
    <location>
        <begin position="631"/>
        <end position="651"/>
    </location>
</feature>
<dbReference type="AlphaFoldDB" id="A0A3S5H803"/>
<dbReference type="VEuPathDB" id="TriTrypDB:LDHU3_35.4980"/>
<dbReference type="Proteomes" id="UP000274082">
    <property type="component" value="Chromosome 35"/>
</dbReference>
<evidence type="ECO:0000313" key="4">
    <source>
        <dbReference type="Proteomes" id="UP000274082"/>
    </source>
</evidence>
<dbReference type="EMBL" id="CP029534">
    <property type="protein sequence ID" value="AYU83182.1"/>
    <property type="molecule type" value="Genomic_DNA"/>
</dbReference>
<dbReference type="VEuPathDB" id="TriTrypDB:LdBPK_353820.1"/>
<accession>A0A3S5H803</accession>
<evidence type="ECO:0000313" key="3">
    <source>
        <dbReference type="EMBL" id="AYU83182.1"/>
    </source>
</evidence>
<keyword evidence="4" id="KW-1185">Reference proteome</keyword>
<keyword evidence="2" id="KW-0812">Transmembrane</keyword>
<proteinExistence type="predicted"/>
<name>A0A3S5H803_LEIDO</name>
<evidence type="ECO:0000256" key="1">
    <source>
        <dbReference type="SAM" id="MobiDB-lite"/>
    </source>
</evidence>
<organism evidence="3 4">
    <name type="scientific">Leishmania donovani</name>
    <dbReference type="NCBI Taxonomy" id="5661"/>
    <lineage>
        <taxon>Eukaryota</taxon>
        <taxon>Discoba</taxon>
        <taxon>Euglenozoa</taxon>
        <taxon>Kinetoplastea</taxon>
        <taxon>Metakinetoplastina</taxon>
        <taxon>Trypanosomatida</taxon>
        <taxon>Trypanosomatidae</taxon>
        <taxon>Leishmaniinae</taxon>
        <taxon>Leishmania</taxon>
    </lineage>
</organism>
<sequence length="651" mass="71175">MMRTSAVVTTLAVTAALLALLSVSVAVSAVNLLPLMGEGLFDVEVVCRSAMPSEPTVYDRSVISAFRFSVNASADSTKEKVHLPLYVERILDSDYVRTYYINSTDKYSISDSKGCVHTKGLYESSDEVLLSESLITMLRSPLSATPSPSMIRGIAADNYSSQYNLTIPSSYGGLGSPATYRAAVLTSTQHWLVNLMQVDLTPVSIEVMTTDSASKINNCLFTFSFFGSNVSAVRGSLPSSCKNSSSEHPRVWKSSNVALPMMRALAGAAKAFSSRPSVFSSSSETSSSTSAADTANYTMPAFPDDFTANFLVVSPLKKSFYQVRESYSLYAGFSLTSLQFPLKGIAGRVYKHEWYTNSWNQMSYYHTEFAVPSGQEMADEALRKYFFPDLNTCRRVVIAYDLMARSSSSLLLYSPNVPPTFIGNQTVRNIPCGVWVAEIQGVRVTWYWATTDLVDTASFWTVDSIESGASAYTRLVRMTVTGKGGAPPLFAHHPFFPQSYAFPVDDRDVACTAMMPSEADMGCYSYAKNADYTYIYEITSFVPYVRRNDYRLPAACVGVKILGSIPSFQCNYKGITGGVASILLAVVALLFSLAGGCCVWCPFSRIVRHQQDELARFTWEIRLAQSANGTEGHDTTDVGAKGESDGRNPSS</sequence>
<keyword evidence="2" id="KW-1133">Transmembrane helix</keyword>